<dbReference type="PANTHER" id="PTHR31672">
    <property type="entry name" value="BNACNNG10540D PROTEIN"/>
    <property type="match status" value="1"/>
</dbReference>
<evidence type="ECO:0000313" key="2">
    <source>
        <dbReference type="EMBL" id="KAL3696258.1"/>
    </source>
</evidence>
<name>A0ABD3HXP8_9MARC</name>
<organism evidence="2 3">
    <name type="scientific">Riccia sorocarpa</name>
    <dbReference type="NCBI Taxonomy" id="122646"/>
    <lineage>
        <taxon>Eukaryota</taxon>
        <taxon>Viridiplantae</taxon>
        <taxon>Streptophyta</taxon>
        <taxon>Embryophyta</taxon>
        <taxon>Marchantiophyta</taxon>
        <taxon>Marchantiopsida</taxon>
        <taxon>Marchantiidae</taxon>
        <taxon>Marchantiales</taxon>
        <taxon>Ricciaceae</taxon>
        <taxon>Riccia</taxon>
    </lineage>
</organism>
<evidence type="ECO:0000313" key="3">
    <source>
        <dbReference type="Proteomes" id="UP001633002"/>
    </source>
</evidence>
<evidence type="ECO:0000259" key="1">
    <source>
        <dbReference type="PROSITE" id="PS50181"/>
    </source>
</evidence>
<dbReference type="InterPro" id="IPR001810">
    <property type="entry name" value="F-box_dom"/>
</dbReference>
<dbReference type="PANTHER" id="PTHR31672:SF2">
    <property type="entry name" value="F-BOX DOMAIN-CONTAINING PROTEIN"/>
    <property type="match status" value="1"/>
</dbReference>
<reference evidence="2 3" key="1">
    <citation type="submission" date="2024-09" db="EMBL/GenBank/DDBJ databases">
        <title>Chromosome-scale assembly of Riccia sorocarpa.</title>
        <authorList>
            <person name="Paukszto L."/>
        </authorList>
    </citation>
    <scope>NUCLEOTIDE SEQUENCE [LARGE SCALE GENOMIC DNA]</scope>
    <source>
        <strain evidence="2">LP-2024</strain>
        <tissue evidence="2">Aerial parts of the thallus</tissue>
    </source>
</reference>
<dbReference type="InterPro" id="IPR036047">
    <property type="entry name" value="F-box-like_dom_sf"/>
</dbReference>
<dbReference type="InterPro" id="IPR050796">
    <property type="entry name" value="SCF_F-box_component"/>
</dbReference>
<gene>
    <name evidence="2" type="ORF">R1sor_010334</name>
</gene>
<comment type="caution">
    <text evidence="2">The sequence shown here is derived from an EMBL/GenBank/DDBJ whole genome shotgun (WGS) entry which is preliminary data.</text>
</comment>
<accession>A0ABD3HXP8</accession>
<dbReference type="Proteomes" id="UP001633002">
    <property type="component" value="Unassembled WGS sequence"/>
</dbReference>
<sequence>MEVGGSRGRSLALAPLWEGLPLELRMKILGKLPLQKLLHFRAVCSDWRNMIDSGQVLYEGPSGKPTVLYHHPGGLLQTGGGDSVPYLALPNSAKSTWERHVLPFTGSSQVLSHISRRASLPRKFSIDGRAFWNILDTLLVGLVMNKESGNYKLVVAGIDKEAGPETQIYDSAGNVWRRSTPLPLMSKTESGYGSLYAERGISHAGCVYWHIYEDAWIDFHGLLKFNFELETWSFVNQSTPCDKSLHLQIVPYQRHVLLFEWATGVAEYSDDYITREVSDLLKLGPEIKLGDEGLRELIHFNGRMIPVGATDEDYAFPVGVISQGDTIFVVFRPIRRGHEFPLRIHVGGGRKWLPMYDLIRSLSSLSAFSPTLRAFV</sequence>
<proteinExistence type="predicted"/>
<keyword evidence="3" id="KW-1185">Reference proteome</keyword>
<dbReference type="PROSITE" id="PS50181">
    <property type="entry name" value="FBOX"/>
    <property type="match status" value="1"/>
</dbReference>
<dbReference type="Pfam" id="PF00646">
    <property type="entry name" value="F-box"/>
    <property type="match status" value="1"/>
</dbReference>
<protein>
    <recommendedName>
        <fullName evidence="1">F-box domain-containing protein</fullName>
    </recommendedName>
</protein>
<dbReference type="AlphaFoldDB" id="A0ABD3HXP8"/>
<feature type="domain" description="F-box" evidence="1">
    <location>
        <begin position="14"/>
        <end position="61"/>
    </location>
</feature>
<dbReference type="EMBL" id="JBJQOH010000002">
    <property type="protein sequence ID" value="KAL3696258.1"/>
    <property type="molecule type" value="Genomic_DNA"/>
</dbReference>
<dbReference type="Gene3D" id="1.20.1280.50">
    <property type="match status" value="1"/>
</dbReference>
<dbReference type="SUPFAM" id="SSF81383">
    <property type="entry name" value="F-box domain"/>
    <property type="match status" value="1"/>
</dbReference>